<feature type="compositionally biased region" description="Polar residues" evidence="1">
    <location>
        <begin position="1433"/>
        <end position="1454"/>
    </location>
</feature>
<feature type="region of interest" description="Disordered" evidence="1">
    <location>
        <begin position="1421"/>
        <end position="1454"/>
    </location>
</feature>
<evidence type="ECO:0000256" key="1">
    <source>
        <dbReference type="SAM" id="MobiDB-lite"/>
    </source>
</evidence>
<organism evidence="3">
    <name type="scientific">Lamprotornis superbus</name>
    <dbReference type="NCBI Taxonomy" id="245042"/>
    <lineage>
        <taxon>Eukaryota</taxon>
        <taxon>Metazoa</taxon>
        <taxon>Chordata</taxon>
        <taxon>Craniata</taxon>
        <taxon>Vertebrata</taxon>
        <taxon>Euteleostomi</taxon>
        <taxon>Archelosauria</taxon>
        <taxon>Archosauria</taxon>
        <taxon>Dinosauria</taxon>
        <taxon>Saurischia</taxon>
        <taxon>Theropoda</taxon>
        <taxon>Coelurosauria</taxon>
        <taxon>Aves</taxon>
        <taxon>Neognathae</taxon>
        <taxon>Neoaves</taxon>
        <taxon>Telluraves</taxon>
        <taxon>Australaves</taxon>
        <taxon>Passeriformes</taxon>
        <taxon>Sturnidae</taxon>
        <taxon>Lamprotornis</taxon>
    </lineage>
</organism>
<dbReference type="EMBL" id="JADDUC020000002">
    <property type="protein sequence ID" value="KAI1241887.1"/>
    <property type="molecule type" value="Genomic_DNA"/>
</dbReference>
<reference evidence="4 5" key="2">
    <citation type="journal article" date="2021" name="J. Hered.">
        <title>Feather Gene Expression Elucidates the Developmental Basis of Plumage Iridescence in African Starlings.</title>
        <authorList>
            <person name="Rubenstein D.R."/>
            <person name="Corvelo A."/>
            <person name="MacManes M.D."/>
            <person name="Maia R."/>
            <person name="Narzisi G."/>
            <person name="Rousaki A."/>
            <person name="Vandenabeele P."/>
            <person name="Shawkey M.D."/>
            <person name="Solomon J."/>
        </authorList>
    </citation>
    <scope>NUCLEOTIDE SEQUENCE [LARGE SCALE GENOMIC DNA]</scope>
    <source>
        <strain evidence="4">SS15</strain>
    </source>
</reference>
<accession>A0A835TU84</accession>
<reference evidence="3" key="1">
    <citation type="submission" date="2020-10" db="EMBL/GenBank/DDBJ databases">
        <title>Feather gene expression reveals the developmental basis of iridescence in African starlings.</title>
        <authorList>
            <person name="Rubenstein D.R."/>
        </authorList>
    </citation>
    <scope>NUCLEOTIDE SEQUENCE</scope>
    <source>
        <strain evidence="3">SS15</strain>
        <tissue evidence="3">Liver</tissue>
    </source>
</reference>
<dbReference type="Proteomes" id="UP000618051">
    <property type="component" value="Unassembled WGS sequence"/>
</dbReference>
<evidence type="ECO:0000313" key="5">
    <source>
        <dbReference type="Proteomes" id="UP000618051"/>
    </source>
</evidence>
<gene>
    <name evidence="4" type="ORF">IHE44_0005391</name>
    <name evidence="3" type="ORF">IHE44_001076</name>
</gene>
<feature type="transmembrane region" description="Helical" evidence="2">
    <location>
        <begin position="12"/>
        <end position="32"/>
    </location>
</feature>
<keyword evidence="2" id="KW-0472">Membrane</keyword>
<feature type="compositionally biased region" description="Basic and acidic residues" evidence="1">
    <location>
        <begin position="70"/>
        <end position="97"/>
    </location>
</feature>
<keyword evidence="2" id="KW-1133">Transmembrane helix</keyword>
<comment type="caution">
    <text evidence="3">The sequence shown here is derived from an EMBL/GenBank/DDBJ whole genome shotgun (WGS) entry which is preliminary data.</text>
</comment>
<feature type="transmembrane region" description="Helical" evidence="2">
    <location>
        <begin position="179"/>
        <end position="202"/>
    </location>
</feature>
<feature type="compositionally biased region" description="Basic and acidic residues" evidence="1">
    <location>
        <begin position="1421"/>
        <end position="1432"/>
    </location>
</feature>
<keyword evidence="5" id="KW-1185">Reference proteome</keyword>
<name>A0A835TU84_9PASS</name>
<evidence type="ECO:0000313" key="3">
    <source>
        <dbReference type="EMBL" id="KAG0118455.1"/>
    </source>
</evidence>
<keyword evidence="2" id="KW-0812">Transmembrane</keyword>
<feature type="region of interest" description="Disordered" evidence="1">
    <location>
        <begin position="52"/>
        <end position="97"/>
    </location>
</feature>
<dbReference type="EMBL" id="JADDUC010000112">
    <property type="protein sequence ID" value="KAG0118455.1"/>
    <property type="molecule type" value="Genomic_DNA"/>
</dbReference>
<evidence type="ECO:0000313" key="4">
    <source>
        <dbReference type="EMBL" id="KAI1241887.1"/>
    </source>
</evidence>
<evidence type="ECO:0000256" key="2">
    <source>
        <dbReference type="SAM" id="Phobius"/>
    </source>
</evidence>
<reference evidence="4" key="3">
    <citation type="submission" date="2022-01" db="EMBL/GenBank/DDBJ databases">
        <authorList>
            <person name="Rubenstein D.R."/>
        </authorList>
    </citation>
    <scope>NUCLEOTIDE SEQUENCE</scope>
    <source>
        <strain evidence="4">SS15</strain>
        <tissue evidence="4">Liver</tissue>
    </source>
</reference>
<proteinExistence type="predicted"/>
<sequence length="2020" mass="226794">MRGVQKRTHPCAHRVAGLHILDIFIFLNMVTVNKTQRKSCFSAKTLSQYHTDIRDNNEDGNEEEGSNDYSNKKDNVVNKGKVCSEDRNSGKGTDEVKVEKNHYEAGHEGSNSNASANEKEYISFLLNFSTFITPVTTWPCHGSDAAALSSVLLLPYEEIEEEINETGRRMRSEFYCFQLGTSTALCLSSLAPGFGLLLVYYTRGSSMKLMTKGRGEFHKRLLNKACNKPKIAGGRWALCAALNNGATRDKRMVPNPRGCMAPTCSTHSSPGEGFPISLSRGHHLANSARRPTENNVCFCDSNIASGVKIYASVRFPHAFETQYEIYSAGLLLKYNFTKALVQWFLGQRHLLWTMFFMQQAILLGVSGSQLELKPIPLRASIFPSAMQMPEKSTEEIGSNTPSASCMVLCRDSQDKSSNHQHVLPNILVKAVLTNLWFLVILSVRQKKMGVCCLDLTSFSSSLKSSSLHINFLYHLLESGNISMPRACVHPLIFSLDRKQQTQKPQSKAVIETSLWRRRRTGGVDHNQAQQMYNCLTLLPSVPYVANSNFMMSPGDSKVFKNTLENSVMKQPGMSALEIDRARVQTQVSKQSHSLHLQSLKMSIRTILKQASDKLPAGSAACGKQLLIIRVLHNSYHFSARASYNICLLKGLEEEESRGDNTLCPEEPGKHRLKSRREEGLLRAKFSYIFFSFNEYRLAWILTSTQRHIVSRHVPLFLPLSACWLSSSLPPTLSKIIEVTATKKLQYLYTSLKSPFPFHFLFSFSSSIYFKVHRLADFCTRINVEHMGRQLNHMEFFCLPPYTCSTLPRRVMLRDWGSAKPSVIHISFKHPNFMHKPGKNELGRKQCRRKKAVLGWLGFVPGTKSIQVMEILFLSVALLDAQKIALSVNYSERPRPKKMYGNLCTSLEKQSYNLGLMTGRAMFSKSYLPDWAPQQWLSRSLGGNSHVKCKIGCSSCMTVKGTFKRPLKSYLKELKGVKEYLQELMFEVLKELCTLHIFSQFHFLIFLSSPLSDFFHKDSSKKIFLGCVFPCIRLIFSFCFDNKVDSTFFPAQNGEGCLPRGKVSALLRPITHSDPCTGDKEDVLSPCLNFTHSARYPSRISFLNFMTILNRALSAMKLQLALSREQHREEHIWSPQAPFIVNKEKQAFLQCNSSHLKIDIQNMTAESPLKNTLQSFTPVENTVTCLDLTHRQLPHAIMCVITEIFLVDEKNAKLEEKIQVSSSQFSSKQDCQGMPGQVQYREKQGRLLILYKCEFREQGLPLHTEVLCSPCPERSCPCLHQSTGPASRTGLNTPETELLLNEQTGVELFSSPVEKEDQSMPSKKTYPESSIIHQSMCPSASSASEQLPEGPDKTLVLKILLSVSPLSLHALVFWLHISLNFSSCSPDISTISHYQRNAVIVGGEWWGWEEGEIKHTACKTISEAESRESEHRQNSLSVSGELAGTTQPMPQHRVSCTESPSLSQEVLPVKAISLKGLLAFGVTLAHIFPPPRRGWRVTTEPSWSLSAVCCLLTQADQINESVLSHSTHETPERKVLLILTPSPKFFTSIIQVSIKKTANFEGRVKQVASAHCCSGTADVSFFFSSCLLKFFLNSTSVLNASCKSSHNWTSRNIVNKFLGLKLSEKISNNHSPAEKEQQGLQKSVRGYLIFREESGLLSSPCGPAPPPNHRLHSPKFIQAEQQTDPTTVKVFKTPTRFKPEHTSCPAANFPLAAYISPVSAKDHYNFTLLTCIVITLSCSTEKDKIILNPPGHDFFNKLHLSSVAGFLYTVSLVSPRQLGIILIMHMPNSVINIESMMARTNFHKQQEKILLHCSDIGNTAAEAPTYSLTSLNCFAVLESEEKLLHQAISESLLSVTALEKRLVKLELPPKLNDKAAVRKERKKFKKAGQQSNKYPSCCMLKNKYLPLGHYWPVFSAANLRSSQTILTFCCDRTSKYGSNIWFTNFFLLTSKDIHRSAADQSHCGSCTITVRDVIWHVSSLGVGLLNLTLELATSSSYLCPQQTKKICHLLERAFSFPRFKI</sequence>
<protein>
    <submittedName>
        <fullName evidence="3">Uncharacterized protein</fullName>
    </submittedName>
</protein>